<dbReference type="InterPro" id="IPR036390">
    <property type="entry name" value="WH_DNA-bd_sf"/>
</dbReference>
<dbReference type="Proteomes" id="UP000516361">
    <property type="component" value="Chromosome"/>
</dbReference>
<evidence type="ECO:0000313" key="5">
    <source>
        <dbReference type="EMBL" id="BBE31472.1"/>
    </source>
</evidence>
<dbReference type="KEGG" id="ocy:OSSY52_16130"/>
<dbReference type="PANTHER" id="PTHR38445:SF7">
    <property type="entry name" value="GNTR-FAMILY TRANSCRIPTIONAL REGULATOR"/>
    <property type="match status" value="1"/>
</dbReference>
<keyword evidence="1" id="KW-0805">Transcription regulation</keyword>
<keyword evidence="6" id="KW-1185">Reference proteome</keyword>
<evidence type="ECO:0000259" key="4">
    <source>
        <dbReference type="PROSITE" id="PS50949"/>
    </source>
</evidence>
<protein>
    <submittedName>
        <fullName evidence="5">GntR family transcriptional regulator</fullName>
    </submittedName>
</protein>
<gene>
    <name evidence="5" type="ORF">OSSY52_16130</name>
</gene>
<dbReference type="CDD" id="cd07377">
    <property type="entry name" value="WHTH_GntR"/>
    <property type="match status" value="1"/>
</dbReference>
<dbReference type="FunCoup" id="A0A7G1GB04">
    <property type="interactions" value="106"/>
</dbReference>
<dbReference type="SMART" id="SM00345">
    <property type="entry name" value="HTH_GNTR"/>
    <property type="match status" value="1"/>
</dbReference>
<keyword evidence="3" id="KW-0804">Transcription</keyword>
<feature type="domain" description="HTH gntR-type" evidence="4">
    <location>
        <begin position="11"/>
        <end position="79"/>
    </location>
</feature>
<dbReference type="InterPro" id="IPR036388">
    <property type="entry name" value="WH-like_DNA-bd_sf"/>
</dbReference>
<dbReference type="Gene3D" id="1.10.10.10">
    <property type="entry name" value="Winged helix-like DNA-binding domain superfamily/Winged helix DNA-binding domain"/>
    <property type="match status" value="1"/>
</dbReference>
<accession>A0A7G1GB04</accession>
<dbReference type="PROSITE" id="PS50949">
    <property type="entry name" value="HTH_GNTR"/>
    <property type="match status" value="1"/>
</dbReference>
<dbReference type="AlphaFoldDB" id="A0A7G1GB04"/>
<dbReference type="InParanoid" id="A0A7G1GB04"/>
<evidence type="ECO:0000256" key="1">
    <source>
        <dbReference type="ARBA" id="ARBA00023015"/>
    </source>
</evidence>
<dbReference type="EMBL" id="AP018712">
    <property type="protein sequence ID" value="BBE31472.1"/>
    <property type="molecule type" value="Genomic_DNA"/>
</dbReference>
<evidence type="ECO:0000256" key="3">
    <source>
        <dbReference type="ARBA" id="ARBA00023163"/>
    </source>
</evidence>
<dbReference type="GO" id="GO:0003700">
    <property type="term" value="F:DNA-binding transcription factor activity"/>
    <property type="evidence" value="ECO:0007669"/>
    <property type="project" value="InterPro"/>
</dbReference>
<sequence>MWFKINYSLPKPVYEQIKDRIKDLILSGKIIEGEYLPSIRVLAESIKVNLNTVARAYRELEFEKIITAKKGKGYVVNKINEELIEVEIFNELKIILNRIKRSGIDKEKIINFIEEYLEGDSK</sequence>
<keyword evidence="2" id="KW-0238">DNA-binding</keyword>
<reference evidence="5 6" key="1">
    <citation type="submission" date="2018-06" db="EMBL/GenBank/DDBJ databases">
        <title>Genome sequencing of Oceanotoga sp. sy52.</title>
        <authorList>
            <person name="Mori K."/>
        </authorList>
    </citation>
    <scope>NUCLEOTIDE SEQUENCE [LARGE SCALE GENOMIC DNA]</scope>
    <source>
        <strain evidence="6">sy52</strain>
    </source>
</reference>
<evidence type="ECO:0000256" key="2">
    <source>
        <dbReference type="ARBA" id="ARBA00023125"/>
    </source>
</evidence>
<dbReference type="GO" id="GO:0003677">
    <property type="term" value="F:DNA binding"/>
    <property type="evidence" value="ECO:0007669"/>
    <property type="project" value="UniProtKB-KW"/>
</dbReference>
<dbReference type="InterPro" id="IPR000524">
    <property type="entry name" value="Tscrpt_reg_HTH_GntR"/>
</dbReference>
<organism evidence="5 6">
    <name type="scientific">Tepiditoga spiralis</name>
    <dbReference type="NCBI Taxonomy" id="2108365"/>
    <lineage>
        <taxon>Bacteria</taxon>
        <taxon>Thermotogati</taxon>
        <taxon>Thermotogota</taxon>
        <taxon>Thermotogae</taxon>
        <taxon>Petrotogales</taxon>
        <taxon>Petrotogaceae</taxon>
        <taxon>Tepiditoga</taxon>
    </lineage>
</organism>
<dbReference type="SUPFAM" id="SSF46785">
    <property type="entry name" value="Winged helix' DNA-binding domain"/>
    <property type="match status" value="1"/>
</dbReference>
<name>A0A7G1GB04_9BACT</name>
<proteinExistence type="predicted"/>
<dbReference type="Pfam" id="PF00392">
    <property type="entry name" value="GntR"/>
    <property type="match status" value="1"/>
</dbReference>
<dbReference type="PANTHER" id="PTHR38445">
    <property type="entry name" value="HTH-TYPE TRANSCRIPTIONAL REPRESSOR YTRA"/>
    <property type="match status" value="1"/>
</dbReference>
<evidence type="ECO:0000313" key="6">
    <source>
        <dbReference type="Proteomes" id="UP000516361"/>
    </source>
</evidence>
<dbReference type="RefSeq" id="WP_190614024.1">
    <property type="nucleotide sequence ID" value="NZ_AP018712.1"/>
</dbReference>